<proteinExistence type="predicted"/>
<dbReference type="EMBL" id="BLIR01000001">
    <property type="protein sequence ID" value="GFE36667.1"/>
    <property type="molecule type" value="Genomic_DNA"/>
</dbReference>
<accession>A0A640ULI2</accession>
<evidence type="ECO:0000313" key="3">
    <source>
        <dbReference type="Proteomes" id="UP000431826"/>
    </source>
</evidence>
<reference evidence="2 3" key="1">
    <citation type="submission" date="2019-12" db="EMBL/GenBank/DDBJ databases">
        <title>Whole genome shotgun sequence of Streptomyces tubercidicus NBRC 13090.</title>
        <authorList>
            <person name="Ichikawa N."/>
            <person name="Kimura A."/>
            <person name="Kitahashi Y."/>
            <person name="Komaki H."/>
            <person name="Tamura T."/>
        </authorList>
    </citation>
    <scope>NUCLEOTIDE SEQUENCE [LARGE SCALE GENOMIC DNA]</scope>
    <source>
        <strain evidence="2 3">NBRC 13090</strain>
    </source>
</reference>
<keyword evidence="3" id="KW-1185">Reference proteome</keyword>
<evidence type="ECO:0000256" key="1">
    <source>
        <dbReference type="SAM" id="MobiDB-lite"/>
    </source>
</evidence>
<evidence type="ECO:0000313" key="2">
    <source>
        <dbReference type="EMBL" id="GFE36667.1"/>
    </source>
</evidence>
<name>A0A640ULI2_9ACTN</name>
<feature type="region of interest" description="Disordered" evidence="1">
    <location>
        <begin position="115"/>
        <end position="148"/>
    </location>
</feature>
<feature type="compositionally biased region" description="Basic residues" evidence="1">
    <location>
        <begin position="118"/>
        <end position="130"/>
    </location>
</feature>
<organism evidence="2 3">
    <name type="scientific">Streptomyces tubercidicus</name>
    <dbReference type="NCBI Taxonomy" id="47759"/>
    <lineage>
        <taxon>Bacteria</taxon>
        <taxon>Bacillati</taxon>
        <taxon>Actinomycetota</taxon>
        <taxon>Actinomycetes</taxon>
        <taxon>Kitasatosporales</taxon>
        <taxon>Streptomycetaceae</taxon>
        <taxon>Streptomyces</taxon>
    </lineage>
</organism>
<sequence length="148" mass="16761">MPRRGHVRHLQRLGVPRHIIEQQCRYVPGSKALARYLDDALPWQDNPTLAMRRRAATRAPQLLRAGEPRIRTGSTTERVSKMIGDATYTDFLGGRVTFTQTAANTVQMSGQFNEGFRRPRRGLPALRRRHAAGDPRRNQPPGDEAVRV</sequence>
<dbReference type="Proteomes" id="UP000431826">
    <property type="component" value="Unassembled WGS sequence"/>
</dbReference>
<dbReference type="AlphaFoldDB" id="A0A640ULI2"/>
<comment type="caution">
    <text evidence="2">The sequence shown here is derived from an EMBL/GenBank/DDBJ whole genome shotgun (WGS) entry which is preliminary data.</text>
</comment>
<gene>
    <name evidence="2" type="ORF">Stube_13400</name>
</gene>
<protein>
    <submittedName>
        <fullName evidence="2">Uncharacterized protein</fullName>
    </submittedName>
</protein>